<sequence>MGEFSSDDTCETGGKWMDFATPPRWAVGEQPDYQGRTAVVILHNGTNAHLSSETEASFIKPLTFNLNVNSTKGNRKRTHDINGYPLTIIDTPERVSQLMDDLLVNPTEDLYVDLEGENLCRHGTITIVAIHLVEPRRTYLVDVHTLGDTAFYTPAAVDNTTTLKTILESHTRTKVFFDVRNDSDALRVLYDILLQGVMDVQIMELGFRQCTGGGWLRGLRYCVRNSTQVGLSAEEKNEWLENKWQMARKFRSMDGEGGEHHDPGLTQRPLTPEAVEYSAGDVVLLPQVRREYMDTLDDFWMWFVERETAARVEESQDDGYVPHGRRKALVPWTVPDFEERIKEYNRMIEDEYYPTDDDESEASDAEDCFLWFHGVSFWLYEVSLG</sequence>
<gene>
    <name evidence="2" type="ORF">BO72DRAFT_487151</name>
</gene>
<dbReference type="AlphaFoldDB" id="A0A8G1RNW5"/>
<evidence type="ECO:0000313" key="2">
    <source>
        <dbReference type="EMBL" id="RAK75912.1"/>
    </source>
</evidence>
<dbReference type="RefSeq" id="XP_040799922.1">
    <property type="nucleotide sequence ID" value="XM_040947964.1"/>
</dbReference>
<dbReference type="EMBL" id="KZ824653">
    <property type="protein sequence ID" value="RAK75912.1"/>
    <property type="molecule type" value="Genomic_DNA"/>
</dbReference>
<dbReference type="PANTHER" id="PTHR43040">
    <property type="entry name" value="RIBONUCLEASE D"/>
    <property type="match status" value="1"/>
</dbReference>
<feature type="domain" description="3'-5' exonuclease" evidence="1">
    <location>
        <begin position="88"/>
        <end position="290"/>
    </location>
</feature>
<dbReference type="GO" id="GO:0006139">
    <property type="term" value="P:nucleobase-containing compound metabolic process"/>
    <property type="evidence" value="ECO:0007669"/>
    <property type="project" value="InterPro"/>
</dbReference>
<evidence type="ECO:0000313" key="3">
    <source>
        <dbReference type="Proteomes" id="UP000249789"/>
    </source>
</evidence>
<keyword evidence="3" id="KW-1185">Reference proteome</keyword>
<dbReference type="OrthoDB" id="26838at2759"/>
<dbReference type="Pfam" id="PF01612">
    <property type="entry name" value="DNA_pol_A_exo1"/>
    <property type="match status" value="1"/>
</dbReference>
<evidence type="ECO:0000259" key="1">
    <source>
        <dbReference type="Pfam" id="PF01612"/>
    </source>
</evidence>
<dbReference type="PANTHER" id="PTHR43040:SF1">
    <property type="entry name" value="RIBONUCLEASE D"/>
    <property type="match status" value="1"/>
</dbReference>
<dbReference type="Proteomes" id="UP000249789">
    <property type="component" value="Unassembled WGS sequence"/>
</dbReference>
<dbReference type="GeneID" id="63865297"/>
<protein>
    <recommendedName>
        <fullName evidence="1">3'-5' exonuclease domain-containing protein</fullName>
    </recommendedName>
</protein>
<dbReference type="InterPro" id="IPR036397">
    <property type="entry name" value="RNaseH_sf"/>
</dbReference>
<accession>A0A8G1RNW5</accession>
<organism evidence="2 3">
    <name type="scientific">Aspergillus fijiensis CBS 313.89</name>
    <dbReference type="NCBI Taxonomy" id="1448319"/>
    <lineage>
        <taxon>Eukaryota</taxon>
        <taxon>Fungi</taxon>
        <taxon>Dikarya</taxon>
        <taxon>Ascomycota</taxon>
        <taxon>Pezizomycotina</taxon>
        <taxon>Eurotiomycetes</taxon>
        <taxon>Eurotiomycetidae</taxon>
        <taxon>Eurotiales</taxon>
        <taxon>Aspergillaceae</taxon>
        <taxon>Aspergillus</taxon>
    </lineage>
</organism>
<reference evidence="2 3" key="1">
    <citation type="submission" date="2018-02" db="EMBL/GenBank/DDBJ databases">
        <title>The genomes of Aspergillus section Nigri reveals drivers in fungal speciation.</title>
        <authorList>
            <consortium name="DOE Joint Genome Institute"/>
            <person name="Vesth T.C."/>
            <person name="Nybo J."/>
            <person name="Theobald S."/>
            <person name="Brandl J."/>
            <person name="Frisvad J.C."/>
            <person name="Nielsen K.F."/>
            <person name="Lyhne E.K."/>
            <person name="Kogle M.E."/>
            <person name="Kuo A."/>
            <person name="Riley R."/>
            <person name="Clum A."/>
            <person name="Nolan M."/>
            <person name="Lipzen A."/>
            <person name="Salamov A."/>
            <person name="Henrissat B."/>
            <person name="Wiebenga A."/>
            <person name="De vries R.P."/>
            <person name="Grigoriev I.V."/>
            <person name="Mortensen U.H."/>
            <person name="Andersen M.R."/>
            <person name="Baker S.E."/>
        </authorList>
    </citation>
    <scope>NUCLEOTIDE SEQUENCE [LARGE SCALE GENOMIC DNA]</scope>
    <source>
        <strain evidence="2 3">CBS 313.89</strain>
    </source>
</reference>
<dbReference type="InterPro" id="IPR012337">
    <property type="entry name" value="RNaseH-like_sf"/>
</dbReference>
<dbReference type="GO" id="GO:0008408">
    <property type="term" value="F:3'-5' exonuclease activity"/>
    <property type="evidence" value="ECO:0007669"/>
    <property type="project" value="InterPro"/>
</dbReference>
<dbReference type="GO" id="GO:0003676">
    <property type="term" value="F:nucleic acid binding"/>
    <property type="evidence" value="ECO:0007669"/>
    <property type="project" value="InterPro"/>
</dbReference>
<proteinExistence type="predicted"/>
<dbReference type="VEuPathDB" id="FungiDB:BO72DRAFT_487151"/>
<dbReference type="Gene3D" id="3.30.420.10">
    <property type="entry name" value="Ribonuclease H-like superfamily/Ribonuclease H"/>
    <property type="match status" value="1"/>
</dbReference>
<dbReference type="SUPFAM" id="SSF53098">
    <property type="entry name" value="Ribonuclease H-like"/>
    <property type="match status" value="1"/>
</dbReference>
<dbReference type="InterPro" id="IPR002562">
    <property type="entry name" value="3'-5'_exonuclease_dom"/>
</dbReference>
<name>A0A8G1RNW5_9EURO</name>